<accession>A0ACB6RU55</accession>
<keyword evidence="2" id="KW-1185">Reference proteome</keyword>
<gene>
    <name evidence="1" type="ORF">BU25DRAFT_412554</name>
</gene>
<dbReference type="Proteomes" id="UP000799754">
    <property type="component" value="Unassembled WGS sequence"/>
</dbReference>
<sequence length="1099" mass="122662">MRLLRYDEQGELGIVSFDDGATPPYAILSHTWGVDTEEVTFADLQKGDGKTKPGHEKILFCAKQAQRDNLQYFWIDTCCIDKANKAELALSIRSMFHWYRNAARCYVYLSDVSNQPLLVTPGHHDSRWFLWIWTLSILYTLSRWSSSVMHRYFYPRHVARTPVGSGVVRSKQTPEFPIKESRWFTRGWTLQELLAPSTVEFFSKEGAKLGDKLSLAKEVREVTGIPCSALQGEPLSDFSVNERISWNEHRVTKIPTDRAYSLMGILGVSLSPFDGESPAEAMKRVTDEAEKQDKCLRDIHQTDPRNDKKRIEDTKGGLLADSYRWVLANPTFQQWQQRSDSRLLWMKGDPGKGKTMLLCGIIDELHNSMPRSALLSYFFCQATDPRINSATAVLRGLLYMLIHQQPSLVSHVCKKHDHAGKALFEDANAWVALTEIFTNVLQDPQLRSTYLIVDALDECVTDLSRLLHFIAKQSSASFRVKWIVSSRNWPEIEEQLDQDGHKARLSLELNAESVSAAVGVFIQHKVTQLAQQKNYDRQMQDMVLERLAANADGTFLWVALVCQELRATARRNVLKKLDTFPPGLKALYERMMQQISASDDAILCKQVLASAALVYRPITLQELVALAEPLEDIADEAEVRETIGLCGSFLTLREDTVYFVHQSAKDFLFASAYNEVFPQGAEVTHHVIFSRSLAILSKTLRRDVYSLKTLGTAIKDVQPPEPDPFAASRYSCVYWIDHLYDSKPEPWADSVGDIEVAGAVDEFMRKKYLYWLEGLSLCRSMSKGVISMAKLYSLAQAMQDSDELTKLIQDARRFVMYHKGVIESYPLQTYASALLFSPTGSMTRRLFQHEEPNGIVVRPAVSTGWSACLQTLEGHSSYVTSVAFSHDSSKLASALEDNTVKVWDASSGACLQTLEGHSGEVSSVAFSHDSSKLASGSYDNTVKIGACLQTLEGHSSYVMSVAFSHDSSKLASASYDNTVKVWDASSGACLQTLNIGKALYNLSFDPTSSFLRFEIGPIAIHGPGTSSEIAVVEPACPQYCSASLSSDSIWIKYGGRNMLWIPSEYRPSCSAVCGNTVGMGVGSGRVWTCTVDPDTPVCS</sequence>
<proteinExistence type="predicted"/>
<organism evidence="1 2">
    <name type="scientific">Macroventuria anomochaeta</name>
    <dbReference type="NCBI Taxonomy" id="301207"/>
    <lineage>
        <taxon>Eukaryota</taxon>
        <taxon>Fungi</taxon>
        <taxon>Dikarya</taxon>
        <taxon>Ascomycota</taxon>
        <taxon>Pezizomycotina</taxon>
        <taxon>Dothideomycetes</taxon>
        <taxon>Pleosporomycetidae</taxon>
        <taxon>Pleosporales</taxon>
        <taxon>Pleosporineae</taxon>
        <taxon>Didymellaceae</taxon>
        <taxon>Macroventuria</taxon>
    </lineage>
</organism>
<reference evidence="1" key="1">
    <citation type="journal article" date="2020" name="Stud. Mycol.">
        <title>101 Dothideomycetes genomes: a test case for predicting lifestyles and emergence of pathogens.</title>
        <authorList>
            <person name="Haridas S."/>
            <person name="Albert R."/>
            <person name="Binder M."/>
            <person name="Bloem J."/>
            <person name="Labutti K."/>
            <person name="Salamov A."/>
            <person name="Andreopoulos B."/>
            <person name="Baker S."/>
            <person name="Barry K."/>
            <person name="Bills G."/>
            <person name="Bluhm B."/>
            <person name="Cannon C."/>
            <person name="Castanera R."/>
            <person name="Culley D."/>
            <person name="Daum C."/>
            <person name="Ezra D."/>
            <person name="Gonzalez J."/>
            <person name="Henrissat B."/>
            <person name="Kuo A."/>
            <person name="Liang C."/>
            <person name="Lipzen A."/>
            <person name="Lutzoni F."/>
            <person name="Magnuson J."/>
            <person name="Mondo S."/>
            <person name="Nolan M."/>
            <person name="Ohm R."/>
            <person name="Pangilinan J."/>
            <person name="Park H.-J."/>
            <person name="Ramirez L."/>
            <person name="Alfaro M."/>
            <person name="Sun H."/>
            <person name="Tritt A."/>
            <person name="Yoshinaga Y."/>
            <person name="Zwiers L.-H."/>
            <person name="Turgeon B."/>
            <person name="Goodwin S."/>
            <person name="Spatafora J."/>
            <person name="Crous P."/>
            <person name="Grigoriev I."/>
        </authorList>
    </citation>
    <scope>NUCLEOTIDE SEQUENCE</scope>
    <source>
        <strain evidence="1">CBS 525.71</strain>
    </source>
</reference>
<name>A0ACB6RU55_9PLEO</name>
<evidence type="ECO:0000313" key="2">
    <source>
        <dbReference type="Proteomes" id="UP000799754"/>
    </source>
</evidence>
<evidence type="ECO:0000313" key="1">
    <source>
        <dbReference type="EMBL" id="KAF2625515.1"/>
    </source>
</evidence>
<comment type="caution">
    <text evidence="1">The sequence shown here is derived from an EMBL/GenBank/DDBJ whole genome shotgun (WGS) entry which is preliminary data.</text>
</comment>
<protein>
    <submittedName>
        <fullName evidence="1">Beta transducin-like protein HET-E4s</fullName>
    </submittedName>
</protein>
<dbReference type="EMBL" id="MU006725">
    <property type="protein sequence ID" value="KAF2625515.1"/>
    <property type="molecule type" value="Genomic_DNA"/>
</dbReference>